<dbReference type="GO" id="GO:0004061">
    <property type="term" value="F:arylformamidase activity"/>
    <property type="evidence" value="ECO:0007669"/>
    <property type="project" value="InterPro"/>
</dbReference>
<evidence type="ECO:0000313" key="1">
    <source>
        <dbReference type="EMBL" id="KZE82751.1"/>
    </source>
</evidence>
<evidence type="ECO:0000313" key="2">
    <source>
        <dbReference type="Proteomes" id="UP000076630"/>
    </source>
</evidence>
<reference evidence="1 2" key="1">
    <citation type="submission" date="2016-01" db="EMBL/GenBank/DDBJ databases">
        <title>Whole genome sequencing of Myroides marinus L41.</title>
        <authorList>
            <person name="Hong K.W."/>
        </authorList>
    </citation>
    <scope>NUCLEOTIDE SEQUENCE [LARGE SCALE GENOMIC DNA]</scope>
    <source>
        <strain evidence="1 2">L41</strain>
    </source>
</reference>
<dbReference type="Proteomes" id="UP000076630">
    <property type="component" value="Unassembled WGS sequence"/>
</dbReference>
<dbReference type="InterPro" id="IPR037175">
    <property type="entry name" value="KFase_sf"/>
</dbReference>
<dbReference type="EMBL" id="LQNU01000043">
    <property type="protein sequence ID" value="KZE82751.1"/>
    <property type="molecule type" value="Genomic_DNA"/>
</dbReference>
<dbReference type="Pfam" id="PF04199">
    <property type="entry name" value="Cyclase"/>
    <property type="match status" value="1"/>
</dbReference>
<dbReference type="OrthoDB" id="9814192at2"/>
<keyword evidence="2" id="KW-1185">Reference proteome</keyword>
<accession>A0A163ZZS3</accession>
<name>A0A163ZZS3_9FLAO</name>
<proteinExistence type="predicted"/>
<sequence>MKATITYSGTDYHIDLMKPIDISIPLVNTEDNPIAWYLDKPEISPVVMHDWIGKVSEGQSSTNFNNIAFNPHAHGTHTECLGHITYDFYSVNDSLKTYFFFAQLITIAPELQDNGDYVITLDQVKHVWVENNQKAVVIRTLPNELAKTHQKYSHTNPPYLCDKAASFFKEQGVDHLLIDLPSVDREQDEGKLLAHKAFWNVKDTRQLNSDARLDATITEMVYIPNEVEDGWYFVNIQLASFVNDASPSKPVLYQIL</sequence>
<dbReference type="RefSeq" id="WP_038987229.1">
    <property type="nucleotide sequence ID" value="NZ_JWJO01000043.1"/>
</dbReference>
<dbReference type="InterPro" id="IPR007325">
    <property type="entry name" value="KFase/CYL"/>
</dbReference>
<dbReference type="SUPFAM" id="SSF102198">
    <property type="entry name" value="Putative cyclase"/>
    <property type="match status" value="1"/>
</dbReference>
<dbReference type="Gene3D" id="3.50.30.50">
    <property type="entry name" value="Putative cyclase"/>
    <property type="match status" value="1"/>
</dbReference>
<dbReference type="AlphaFoldDB" id="A0A163ZZS3"/>
<comment type="caution">
    <text evidence="1">The sequence shown here is derived from an EMBL/GenBank/DDBJ whole genome shotgun (WGS) entry which is preliminary data.</text>
</comment>
<dbReference type="GO" id="GO:0019441">
    <property type="term" value="P:L-tryptophan catabolic process to kynurenine"/>
    <property type="evidence" value="ECO:0007669"/>
    <property type="project" value="InterPro"/>
</dbReference>
<keyword evidence="1" id="KW-0378">Hydrolase</keyword>
<gene>
    <name evidence="1" type="ORF">AV926_06490</name>
</gene>
<protein>
    <submittedName>
        <fullName evidence="1">Metal-dependent hydrolase</fullName>
    </submittedName>
</protein>
<organism evidence="1 2">
    <name type="scientific">Myroides marinus</name>
    <dbReference type="NCBI Taxonomy" id="703342"/>
    <lineage>
        <taxon>Bacteria</taxon>
        <taxon>Pseudomonadati</taxon>
        <taxon>Bacteroidota</taxon>
        <taxon>Flavobacteriia</taxon>
        <taxon>Flavobacteriales</taxon>
        <taxon>Flavobacteriaceae</taxon>
        <taxon>Myroides</taxon>
    </lineage>
</organism>